<dbReference type="PROSITE" id="PS50297">
    <property type="entry name" value="ANK_REP_REGION"/>
    <property type="match status" value="4"/>
</dbReference>
<feature type="repeat" description="ANK" evidence="3">
    <location>
        <begin position="145"/>
        <end position="178"/>
    </location>
</feature>
<protein>
    <recommendedName>
        <fullName evidence="6">Ankyrin repeat domain-containing protein 29</fullName>
    </recommendedName>
</protein>
<gene>
    <name evidence="4" type="ORF">Q9L58_009162</name>
</gene>
<keyword evidence="5" id="KW-1185">Reference proteome</keyword>
<proteinExistence type="predicted"/>
<feature type="repeat" description="ANK" evidence="3">
    <location>
        <begin position="179"/>
        <end position="215"/>
    </location>
</feature>
<keyword evidence="1" id="KW-0677">Repeat</keyword>
<sequence>MSFQALPWEIVLIVASHLTEEPRHLAALILTNRSLATFLTPTLHSIAVKPYLGTPALVWASSRGHDPLVRLVLASGADVNAVTPTGETALLCAIHTQRPTTARILLESGADANLGGALGLAVRGRNVGITRCLLRHGACVNTIDAGTSPLHRAVFRSRSAPVARVLLEHGANTEALDANGNTALHIAVTTGERMTKKGFVALLLEWGANPDACNRAGETALFAAMDNVCVMHSLIRGGADLNVYNRDGRTPLYVAVTLGRAASVEMLLMGGADVDIPALDGIVPLQLARDHNLKTIIRLFKKYGKA</sequence>
<dbReference type="Proteomes" id="UP001447188">
    <property type="component" value="Unassembled WGS sequence"/>
</dbReference>
<reference evidence="4 5" key="1">
    <citation type="submission" date="2024-02" db="EMBL/GenBank/DDBJ databases">
        <title>Discinaceae phylogenomics.</title>
        <authorList>
            <person name="Dirks A.C."/>
            <person name="James T.Y."/>
        </authorList>
    </citation>
    <scope>NUCLEOTIDE SEQUENCE [LARGE SCALE GENOMIC DNA]</scope>
    <source>
        <strain evidence="4 5">ACD0624</strain>
    </source>
</reference>
<dbReference type="EMBL" id="JBBBZM010000197">
    <property type="protein sequence ID" value="KAL0631959.1"/>
    <property type="molecule type" value="Genomic_DNA"/>
</dbReference>
<feature type="repeat" description="ANK" evidence="3">
    <location>
        <begin position="52"/>
        <end position="84"/>
    </location>
</feature>
<dbReference type="SUPFAM" id="SSF48403">
    <property type="entry name" value="Ankyrin repeat"/>
    <property type="match status" value="1"/>
</dbReference>
<comment type="caution">
    <text evidence="4">The sequence shown here is derived from an EMBL/GenBank/DDBJ whole genome shotgun (WGS) entry which is preliminary data.</text>
</comment>
<evidence type="ECO:0008006" key="6">
    <source>
        <dbReference type="Google" id="ProtNLM"/>
    </source>
</evidence>
<organism evidence="4 5">
    <name type="scientific">Discina gigas</name>
    <dbReference type="NCBI Taxonomy" id="1032678"/>
    <lineage>
        <taxon>Eukaryota</taxon>
        <taxon>Fungi</taxon>
        <taxon>Dikarya</taxon>
        <taxon>Ascomycota</taxon>
        <taxon>Pezizomycotina</taxon>
        <taxon>Pezizomycetes</taxon>
        <taxon>Pezizales</taxon>
        <taxon>Discinaceae</taxon>
        <taxon>Discina</taxon>
    </lineage>
</organism>
<dbReference type="Gene3D" id="1.25.40.20">
    <property type="entry name" value="Ankyrin repeat-containing domain"/>
    <property type="match status" value="3"/>
</dbReference>
<feature type="repeat" description="ANK" evidence="3">
    <location>
        <begin position="247"/>
        <end position="279"/>
    </location>
</feature>
<accession>A0ABR3G7N7</accession>
<dbReference type="Pfam" id="PF12796">
    <property type="entry name" value="Ank_2"/>
    <property type="match status" value="2"/>
</dbReference>
<dbReference type="InterPro" id="IPR002110">
    <property type="entry name" value="Ankyrin_rpt"/>
</dbReference>
<name>A0ABR3G7N7_9PEZI</name>
<dbReference type="InterPro" id="IPR036770">
    <property type="entry name" value="Ankyrin_rpt-contain_sf"/>
</dbReference>
<dbReference type="PANTHER" id="PTHR24126:SF14">
    <property type="entry name" value="ANK_REP_REGION DOMAIN-CONTAINING PROTEIN"/>
    <property type="match status" value="1"/>
</dbReference>
<evidence type="ECO:0000256" key="3">
    <source>
        <dbReference type="PROSITE-ProRule" id="PRU00023"/>
    </source>
</evidence>
<feature type="repeat" description="ANK" evidence="3">
    <location>
        <begin position="85"/>
        <end position="117"/>
    </location>
</feature>
<evidence type="ECO:0000313" key="5">
    <source>
        <dbReference type="Proteomes" id="UP001447188"/>
    </source>
</evidence>
<keyword evidence="2 3" id="KW-0040">ANK repeat</keyword>
<dbReference type="SMART" id="SM00248">
    <property type="entry name" value="ANK"/>
    <property type="match status" value="6"/>
</dbReference>
<dbReference type="PROSITE" id="PS50088">
    <property type="entry name" value="ANK_REPEAT"/>
    <property type="match status" value="5"/>
</dbReference>
<dbReference type="Pfam" id="PF13637">
    <property type="entry name" value="Ank_4"/>
    <property type="match status" value="1"/>
</dbReference>
<evidence type="ECO:0000256" key="1">
    <source>
        <dbReference type="ARBA" id="ARBA00022737"/>
    </source>
</evidence>
<dbReference type="PANTHER" id="PTHR24126">
    <property type="entry name" value="ANKYRIN REPEAT, PH AND SEC7 DOMAIN CONTAINING PROTEIN SECG-RELATED"/>
    <property type="match status" value="1"/>
</dbReference>
<evidence type="ECO:0000256" key="2">
    <source>
        <dbReference type="ARBA" id="ARBA00023043"/>
    </source>
</evidence>
<evidence type="ECO:0000313" key="4">
    <source>
        <dbReference type="EMBL" id="KAL0631959.1"/>
    </source>
</evidence>